<dbReference type="KEGG" id="hcv:FTV88_2276"/>
<dbReference type="GO" id="GO:0006508">
    <property type="term" value="P:proteolysis"/>
    <property type="evidence" value="ECO:0007669"/>
    <property type="project" value="InterPro"/>
</dbReference>
<dbReference type="Proteomes" id="UP000366051">
    <property type="component" value="Chromosome"/>
</dbReference>
<organism evidence="3 4">
    <name type="scientific">Heliorestis convoluta</name>
    <dbReference type="NCBI Taxonomy" id="356322"/>
    <lineage>
        <taxon>Bacteria</taxon>
        <taxon>Bacillati</taxon>
        <taxon>Bacillota</taxon>
        <taxon>Clostridia</taxon>
        <taxon>Eubacteriales</taxon>
        <taxon>Heliobacteriaceae</taxon>
        <taxon>Heliorestis</taxon>
    </lineage>
</organism>
<keyword evidence="1" id="KW-1133">Transmembrane helix</keyword>
<dbReference type="PANTHER" id="PTHR43358">
    <property type="entry name" value="ALPHA/BETA-HYDROLASE"/>
    <property type="match status" value="1"/>
</dbReference>
<dbReference type="Gene3D" id="3.40.50.1820">
    <property type="entry name" value="alpha/beta hydrolase"/>
    <property type="match status" value="1"/>
</dbReference>
<gene>
    <name evidence="3" type="ORF">FTV88_2276</name>
</gene>
<dbReference type="GO" id="GO:0008236">
    <property type="term" value="F:serine-type peptidase activity"/>
    <property type="evidence" value="ECO:0007669"/>
    <property type="project" value="InterPro"/>
</dbReference>
<dbReference type="SUPFAM" id="SSF53474">
    <property type="entry name" value="alpha/beta-Hydrolases"/>
    <property type="match status" value="1"/>
</dbReference>
<keyword evidence="1" id="KW-0812">Transmembrane</keyword>
<reference evidence="4" key="1">
    <citation type="submission" date="2019-11" db="EMBL/GenBank/DDBJ databases">
        <title>Genome sequence of Heliorestis convoluta strain HH, an alkaliphilic and minimalistic phototrophic bacterium from a soda lake in Egypt.</title>
        <authorList>
            <person name="Dewey E.D."/>
            <person name="Stokes L.M."/>
            <person name="Burchell B.M."/>
            <person name="Shaffer K.N."/>
            <person name="Huntington A.M."/>
            <person name="Baker J.M."/>
            <person name="Nadendla S."/>
            <person name="Giglio M.G."/>
            <person name="Touchman J.W."/>
            <person name="Blankenship R.E."/>
            <person name="Madigan M.T."/>
            <person name="Sattley W.M."/>
        </authorList>
    </citation>
    <scope>NUCLEOTIDE SEQUENCE [LARGE SCALE GENOMIC DNA]</scope>
    <source>
        <strain evidence="4">HH</strain>
    </source>
</reference>
<dbReference type="InterPro" id="IPR029058">
    <property type="entry name" value="AB_hydrolase_fold"/>
</dbReference>
<dbReference type="PANTHER" id="PTHR43358:SF4">
    <property type="entry name" value="ALPHA_BETA HYDROLASE FOLD-1 DOMAIN-CONTAINING PROTEIN"/>
    <property type="match status" value="1"/>
</dbReference>
<evidence type="ECO:0000259" key="2">
    <source>
        <dbReference type="Pfam" id="PF00326"/>
    </source>
</evidence>
<keyword evidence="3" id="KW-0378">Hydrolase</keyword>
<evidence type="ECO:0000313" key="3">
    <source>
        <dbReference type="EMBL" id="QGG48374.1"/>
    </source>
</evidence>
<sequence>MIRTSALPWLLGSLVVVLFIVISGFLYIGVQVGLALTQPERKPIEHDLVELFNYESVEFQSRDEQEMLRGWLLTSGKEEECKQTVIFAHGYGMNRLQMDLPALALARDLLQAGYNVLLFDFRNSGESTGDQTSVGLYEVQDLLGAIDFVLQRDRDQEVVLHGFSMGAATAILAGATDERVIAVIADSPFADLTQYMRKNLPVWTDLPAFPFNWIIMKTIPVVTGLQPEKVSPVAVAGQYKVPLLLLHGDADQVIPYENAVEIANAVGVELARLVIFPEAGHVGAYQQDRETYVREVVTFLDEVTSSSGCE</sequence>
<name>A0A5Q2MZG6_9FIRM</name>
<dbReference type="InterPro" id="IPR052920">
    <property type="entry name" value="DNA-binding_regulatory"/>
</dbReference>
<dbReference type="EMBL" id="CP045875">
    <property type="protein sequence ID" value="QGG48374.1"/>
    <property type="molecule type" value="Genomic_DNA"/>
</dbReference>
<dbReference type="Pfam" id="PF00326">
    <property type="entry name" value="Peptidase_S9"/>
    <property type="match status" value="1"/>
</dbReference>
<keyword evidence="4" id="KW-1185">Reference proteome</keyword>
<dbReference type="EC" id="3.-.-.-" evidence="3"/>
<dbReference type="OrthoDB" id="9776685at2"/>
<proteinExistence type="predicted"/>
<accession>A0A5Q2MZG6</accession>
<protein>
    <submittedName>
        <fullName evidence="3">Alpha/beta hydrolase family</fullName>
        <ecNumber evidence="3">3.-.-.-</ecNumber>
    </submittedName>
</protein>
<feature type="transmembrane region" description="Helical" evidence="1">
    <location>
        <begin position="7"/>
        <end position="30"/>
    </location>
</feature>
<keyword evidence="1" id="KW-0472">Membrane</keyword>
<evidence type="ECO:0000313" key="4">
    <source>
        <dbReference type="Proteomes" id="UP000366051"/>
    </source>
</evidence>
<dbReference type="InterPro" id="IPR001375">
    <property type="entry name" value="Peptidase_S9_cat"/>
</dbReference>
<evidence type="ECO:0000256" key="1">
    <source>
        <dbReference type="SAM" id="Phobius"/>
    </source>
</evidence>
<feature type="domain" description="Peptidase S9 prolyl oligopeptidase catalytic" evidence="2">
    <location>
        <begin position="111"/>
        <end position="304"/>
    </location>
</feature>
<dbReference type="AlphaFoldDB" id="A0A5Q2MZG6"/>
<dbReference type="RefSeq" id="WP_153725563.1">
    <property type="nucleotide sequence ID" value="NZ_CP045875.1"/>
</dbReference>